<feature type="domain" description="Response regulatory" evidence="5">
    <location>
        <begin position="5"/>
        <end position="118"/>
    </location>
</feature>
<evidence type="ECO:0000313" key="6">
    <source>
        <dbReference type="EMBL" id="NYE57456.1"/>
    </source>
</evidence>
<protein>
    <recommendedName>
        <fullName evidence="1">Stage 0 sporulation protein A homolog</fullName>
    </recommendedName>
</protein>
<evidence type="ECO:0000256" key="4">
    <source>
        <dbReference type="PROSITE-ProRule" id="PRU00169"/>
    </source>
</evidence>
<dbReference type="SMART" id="SM00448">
    <property type="entry name" value="REC"/>
    <property type="match status" value="1"/>
</dbReference>
<evidence type="ECO:0000259" key="5">
    <source>
        <dbReference type="PROSITE" id="PS50110"/>
    </source>
</evidence>
<dbReference type="CDD" id="cd00156">
    <property type="entry name" value="REC"/>
    <property type="match status" value="1"/>
</dbReference>
<sequence length="135" mass="15101">MTKPSILIVDDQPGIIKLLKDALELKGYVVYTAGNTGTAKALVLEKKPLLLILDVNLGGENSFVLARQIKDILPEGKIIFITAYQEEEILRQIRELGGEVLVKPFSLEELYRKVQAVVSSDGRWEILSNCDTRNF</sequence>
<evidence type="ECO:0000256" key="3">
    <source>
        <dbReference type="ARBA" id="ARBA00024867"/>
    </source>
</evidence>
<dbReference type="PROSITE" id="PS50110">
    <property type="entry name" value="RESPONSE_REGULATORY"/>
    <property type="match status" value="1"/>
</dbReference>
<dbReference type="Pfam" id="PF00072">
    <property type="entry name" value="Response_reg"/>
    <property type="match status" value="1"/>
</dbReference>
<keyword evidence="7" id="KW-1185">Reference proteome</keyword>
<dbReference type="InterPro" id="IPR050595">
    <property type="entry name" value="Bact_response_regulator"/>
</dbReference>
<evidence type="ECO:0000256" key="2">
    <source>
        <dbReference type="ARBA" id="ARBA00022553"/>
    </source>
</evidence>
<evidence type="ECO:0000313" key="7">
    <source>
        <dbReference type="Proteomes" id="UP000604066"/>
    </source>
</evidence>
<comment type="function">
    <text evidence="3">May play the central regulatory role in sporulation. It may be an element of the effector pathway responsible for the activation of sporulation genes in response to nutritional stress. Spo0A may act in concert with spo0H (a sigma factor) to control the expression of some genes that are critical to the sporulation process.</text>
</comment>
<comment type="caution">
    <text evidence="6">The sequence shown here is derived from an EMBL/GenBank/DDBJ whole genome shotgun (WGS) entry which is preliminary data.</text>
</comment>
<dbReference type="RefSeq" id="WP_028051814.1">
    <property type="nucleotide sequence ID" value="NZ_ATYG01000009.1"/>
</dbReference>
<keyword evidence="2 4" id="KW-0597">Phosphoprotein</keyword>
<reference evidence="6 7" key="1">
    <citation type="submission" date="2020-07" db="EMBL/GenBank/DDBJ databases">
        <title>Genomic Encyclopedia of Type Strains, Phase III (KMG-III): the genomes of soil and plant-associated and newly described type strains.</title>
        <authorList>
            <person name="Whitman W."/>
        </authorList>
    </citation>
    <scope>NUCLEOTIDE SEQUENCE [LARGE SCALE GENOMIC DNA]</scope>
    <source>
        <strain evidence="6 7">DSM 11255</strain>
    </source>
</reference>
<dbReference type="SUPFAM" id="SSF52172">
    <property type="entry name" value="CheY-like"/>
    <property type="match status" value="1"/>
</dbReference>
<name>A0ABX2R8F2_9THEO</name>
<dbReference type="Gene3D" id="3.40.50.2300">
    <property type="match status" value="1"/>
</dbReference>
<feature type="modified residue" description="4-aspartylphosphate" evidence="4">
    <location>
        <position position="54"/>
    </location>
</feature>
<dbReference type="InterPro" id="IPR001789">
    <property type="entry name" value="Sig_transdc_resp-reg_receiver"/>
</dbReference>
<dbReference type="PANTHER" id="PTHR44591:SF3">
    <property type="entry name" value="RESPONSE REGULATORY DOMAIN-CONTAINING PROTEIN"/>
    <property type="match status" value="1"/>
</dbReference>
<keyword evidence="6" id="KW-0238">DNA-binding</keyword>
<dbReference type="GO" id="GO:0003677">
    <property type="term" value="F:DNA binding"/>
    <property type="evidence" value="ECO:0007669"/>
    <property type="project" value="UniProtKB-KW"/>
</dbReference>
<dbReference type="EMBL" id="JACCBS010000002">
    <property type="protein sequence ID" value="NYE57456.1"/>
    <property type="molecule type" value="Genomic_DNA"/>
</dbReference>
<evidence type="ECO:0000256" key="1">
    <source>
        <dbReference type="ARBA" id="ARBA00018672"/>
    </source>
</evidence>
<dbReference type="Proteomes" id="UP000604066">
    <property type="component" value="Unassembled WGS sequence"/>
</dbReference>
<organism evidence="6 7">
    <name type="scientific">Carboxydothermus ferrireducens DSM 11255</name>
    <dbReference type="NCBI Taxonomy" id="1119529"/>
    <lineage>
        <taxon>Bacteria</taxon>
        <taxon>Bacillati</taxon>
        <taxon>Bacillota</taxon>
        <taxon>Clostridia</taxon>
        <taxon>Thermoanaerobacterales</taxon>
        <taxon>Thermoanaerobacteraceae</taxon>
        <taxon>Carboxydothermus</taxon>
    </lineage>
</organism>
<dbReference type="InterPro" id="IPR011006">
    <property type="entry name" value="CheY-like_superfamily"/>
</dbReference>
<gene>
    <name evidence="6" type="ORF">HDG70_001171</name>
</gene>
<dbReference type="PANTHER" id="PTHR44591">
    <property type="entry name" value="STRESS RESPONSE REGULATOR PROTEIN 1"/>
    <property type="match status" value="1"/>
</dbReference>
<proteinExistence type="predicted"/>
<accession>A0ABX2R8F2</accession>